<dbReference type="Proteomes" id="UP001300692">
    <property type="component" value="Unassembled WGS sequence"/>
</dbReference>
<dbReference type="PROSITE" id="PS50206">
    <property type="entry name" value="RHODANESE_3"/>
    <property type="match status" value="1"/>
</dbReference>
<dbReference type="EMBL" id="JAOYOD010000001">
    <property type="protein sequence ID" value="MCV9386162.1"/>
    <property type="molecule type" value="Genomic_DNA"/>
</dbReference>
<proteinExistence type="predicted"/>
<dbReference type="Pfam" id="PF00581">
    <property type="entry name" value="Rhodanese"/>
    <property type="match status" value="1"/>
</dbReference>
<keyword evidence="3" id="KW-1185">Reference proteome</keyword>
<accession>A0ABT3CRC1</accession>
<organism evidence="2 3">
    <name type="scientific">Reichenbachiella ulvae</name>
    <dbReference type="NCBI Taxonomy" id="2980104"/>
    <lineage>
        <taxon>Bacteria</taxon>
        <taxon>Pseudomonadati</taxon>
        <taxon>Bacteroidota</taxon>
        <taxon>Cytophagia</taxon>
        <taxon>Cytophagales</taxon>
        <taxon>Reichenbachiellaceae</taxon>
        <taxon>Reichenbachiella</taxon>
    </lineage>
</organism>
<dbReference type="InterPro" id="IPR001763">
    <property type="entry name" value="Rhodanese-like_dom"/>
</dbReference>
<evidence type="ECO:0000259" key="1">
    <source>
        <dbReference type="PROSITE" id="PS50206"/>
    </source>
</evidence>
<protein>
    <submittedName>
        <fullName evidence="2">Rhodanese-like domain-containing protein</fullName>
    </submittedName>
</protein>
<dbReference type="CDD" id="cd00158">
    <property type="entry name" value="RHOD"/>
    <property type="match status" value="1"/>
</dbReference>
<dbReference type="SUPFAM" id="SSF52821">
    <property type="entry name" value="Rhodanese/Cell cycle control phosphatase"/>
    <property type="match status" value="1"/>
</dbReference>
<dbReference type="RefSeq" id="WP_264136947.1">
    <property type="nucleotide sequence ID" value="NZ_JAOYOD010000001.1"/>
</dbReference>
<reference evidence="2 3" key="1">
    <citation type="submission" date="2022-10" db="EMBL/GenBank/DDBJ databases">
        <title>Comparative genomics and taxonomic characterization of three novel marine species of genus Reichenbachiella exhibiting antioxidant and polysaccharide degradation activities.</title>
        <authorList>
            <person name="Muhammad N."/>
            <person name="Lee Y.-J."/>
            <person name="Ko J."/>
            <person name="Kim S.-G."/>
        </authorList>
    </citation>
    <scope>NUCLEOTIDE SEQUENCE [LARGE SCALE GENOMIC DNA]</scope>
    <source>
        <strain evidence="2 3">ABR2-5</strain>
    </source>
</reference>
<dbReference type="InterPro" id="IPR036873">
    <property type="entry name" value="Rhodanese-like_dom_sf"/>
</dbReference>
<evidence type="ECO:0000313" key="3">
    <source>
        <dbReference type="Proteomes" id="UP001300692"/>
    </source>
</evidence>
<dbReference type="PANTHER" id="PTHR43031:SF1">
    <property type="entry name" value="PYRIDINE NUCLEOTIDE-DISULPHIDE OXIDOREDUCTASE"/>
    <property type="match status" value="1"/>
</dbReference>
<dbReference type="SMART" id="SM00450">
    <property type="entry name" value="RHOD"/>
    <property type="match status" value="1"/>
</dbReference>
<feature type="domain" description="Rhodanese" evidence="1">
    <location>
        <begin position="13"/>
        <end position="103"/>
    </location>
</feature>
<gene>
    <name evidence="2" type="ORF">N7U62_05775</name>
</gene>
<comment type="caution">
    <text evidence="2">The sequence shown here is derived from an EMBL/GenBank/DDBJ whole genome shotgun (WGS) entry which is preliminary data.</text>
</comment>
<sequence>MISAEELNEVIQNDENAIVLDLRTDEEIADGMLEGATQLNFHDPEFNDKLQALDKSKTYYVYCRSGGRSGKAAGIMKESGFKAVYDLEGGIASWKAKDLPLVVPN</sequence>
<dbReference type="Gene3D" id="3.40.250.10">
    <property type="entry name" value="Rhodanese-like domain"/>
    <property type="match status" value="1"/>
</dbReference>
<evidence type="ECO:0000313" key="2">
    <source>
        <dbReference type="EMBL" id="MCV9386162.1"/>
    </source>
</evidence>
<dbReference type="InterPro" id="IPR050229">
    <property type="entry name" value="GlpE_sulfurtransferase"/>
</dbReference>
<name>A0ABT3CRC1_9BACT</name>
<dbReference type="PANTHER" id="PTHR43031">
    <property type="entry name" value="FAD-DEPENDENT OXIDOREDUCTASE"/>
    <property type="match status" value="1"/>
</dbReference>